<dbReference type="SUPFAM" id="SSF56672">
    <property type="entry name" value="DNA/RNA polymerases"/>
    <property type="match status" value="1"/>
</dbReference>
<dbReference type="EMBL" id="VYZN01001099">
    <property type="protein sequence ID" value="KAE9522498.1"/>
    <property type="molecule type" value="Genomic_DNA"/>
</dbReference>
<dbReference type="InterPro" id="IPR043502">
    <property type="entry name" value="DNA/RNA_pol_sf"/>
</dbReference>
<name>A0A6G0SWG5_APHGL</name>
<dbReference type="Gene3D" id="3.30.420.10">
    <property type="entry name" value="Ribonuclease H-like superfamily/Ribonuclease H"/>
    <property type="match status" value="1"/>
</dbReference>
<dbReference type="PROSITE" id="PS50994">
    <property type="entry name" value="INTEGRASE"/>
    <property type="match status" value="1"/>
</dbReference>
<protein>
    <recommendedName>
        <fullName evidence="2">Integrase catalytic domain-containing protein</fullName>
    </recommendedName>
</protein>
<evidence type="ECO:0000313" key="4">
    <source>
        <dbReference type="Proteomes" id="UP000475862"/>
    </source>
</evidence>
<dbReference type="InterPro" id="IPR017964">
    <property type="entry name" value="DNA-dir_DNA_pol_B_CS"/>
</dbReference>
<proteinExistence type="predicted"/>
<feature type="transmembrane region" description="Helical" evidence="1">
    <location>
        <begin position="75"/>
        <end position="97"/>
    </location>
</feature>
<dbReference type="SUPFAM" id="SSF53098">
    <property type="entry name" value="Ribonuclease H-like"/>
    <property type="match status" value="2"/>
</dbReference>
<dbReference type="PANTHER" id="PTHR31511:SF12">
    <property type="entry name" value="RHO TERMINATION FACTOR N-TERMINAL DOMAIN-CONTAINING PROTEIN"/>
    <property type="match status" value="1"/>
</dbReference>
<dbReference type="OrthoDB" id="8191949at2759"/>
<dbReference type="GO" id="GO:0015074">
    <property type="term" value="P:DNA integration"/>
    <property type="evidence" value="ECO:0007669"/>
    <property type="project" value="InterPro"/>
</dbReference>
<dbReference type="PANTHER" id="PTHR31511">
    <property type="entry name" value="PROTEIN CBG23764"/>
    <property type="match status" value="1"/>
</dbReference>
<dbReference type="Proteomes" id="UP000475862">
    <property type="component" value="Unassembled WGS sequence"/>
</dbReference>
<organism evidence="3 4">
    <name type="scientific">Aphis glycines</name>
    <name type="common">Soybean aphid</name>
    <dbReference type="NCBI Taxonomy" id="307491"/>
    <lineage>
        <taxon>Eukaryota</taxon>
        <taxon>Metazoa</taxon>
        <taxon>Ecdysozoa</taxon>
        <taxon>Arthropoda</taxon>
        <taxon>Hexapoda</taxon>
        <taxon>Insecta</taxon>
        <taxon>Pterygota</taxon>
        <taxon>Neoptera</taxon>
        <taxon>Paraneoptera</taxon>
        <taxon>Hemiptera</taxon>
        <taxon>Sternorrhyncha</taxon>
        <taxon>Aphidomorpha</taxon>
        <taxon>Aphidoidea</taxon>
        <taxon>Aphididae</taxon>
        <taxon>Aphidini</taxon>
        <taxon>Aphis</taxon>
        <taxon>Aphis</taxon>
    </lineage>
</organism>
<dbReference type="Pfam" id="PF00665">
    <property type="entry name" value="rve"/>
    <property type="match status" value="1"/>
</dbReference>
<dbReference type="InterPro" id="IPR001584">
    <property type="entry name" value="Integrase_cat-core"/>
</dbReference>
<dbReference type="GO" id="GO:0071897">
    <property type="term" value="P:DNA biosynthetic process"/>
    <property type="evidence" value="ECO:0007669"/>
    <property type="project" value="UniProtKB-ARBA"/>
</dbReference>
<keyword evidence="1" id="KW-0472">Membrane</keyword>
<keyword evidence="1" id="KW-0812">Transmembrane</keyword>
<dbReference type="GO" id="GO:0042575">
    <property type="term" value="C:DNA polymerase complex"/>
    <property type="evidence" value="ECO:0007669"/>
    <property type="project" value="UniProtKB-ARBA"/>
</dbReference>
<evidence type="ECO:0000313" key="3">
    <source>
        <dbReference type="EMBL" id="KAE9522498.1"/>
    </source>
</evidence>
<keyword evidence="4" id="KW-1185">Reference proteome</keyword>
<evidence type="ECO:0000256" key="1">
    <source>
        <dbReference type="SAM" id="Phobius"/>
    </source>
</evidence>
<gene>
    <name evidence="3" type="ORF">AGLY_017091</name>
</gene>
<dbReference type="PROSITE" id="PS00116">
    <property type="entry name" value="DNA_POLYMERASE_B"/>
    <property type="match status" value="1"/>
</dbReference>
<evidence type="ECO:0000259" key="2">
    <source>
        <dbReference type="PROSITE" id="PS50994"/>
    </source>
</evidence>
<accession>A0A6G0SWG5</accession>
<sequence>MYFKLTENQKKKLAEACKNNTNAIIQIASDKIYKGQNIFYLDQNQIDKLKNSKEKKSGVRLEITPKQIKKKEGGFLPLILPFLEAAAVATPAIVALYDSYKDSKHKKKMEEETIRHNKEMEKNKAPEIEHSNNSIISNKKLNDTDKLLLSKELHKPVRKRFPKRRIITHGIDDLWAVDLVIMRNFSDENEGYCNIITVIDTFSKFAWAFPLKKKDGISVSKAFEKIIEQAKTQNHQTSKLLHADKGLEFENKHFKNVLKKYSIHMYHTQNEEKSAIIEKFNRTLNGKMRLCFEVQKSKKWINILQNLLDEYNFKDIHRSIGMKPCEVNKSNEDDVLHKLFSTKNKPKPKIKFSVVDRVKIKAYKKTFVKKNDNINKMDNKKTYPNKSCDKCNLTIDYTNWSAHLKSVRHGKNDIDQTIVPFRFNRTYKGNDQFGNGNPYISKLLNSPTWLELCKIANDLIITTGDYTHHYLDDIKIVEDLGNIKMFKRNVNNNKMDNKKTHPNKICDKCNLTVSYKNWSRHLKSIRHQTNDVDQTIKPKFNKTYKGIPTKQIKTKKERIPKPHKVFNFSAKMFNSDKKDNRPILETKETAFESRLITYIIKNNMGIKDIQLFLNRLDNARGSEENIEYKECNFKTKNSNLNDFYTNTKIKIVNEVEDFVMKNSQWRLDQILSLGININKYVPFKGSSYIPLPENIKNKHAIINVKNEDDKCFLWAILSALHPVKKHAQRVTKYIPFKNDFDKELKGIEFPVKTTDVPKFVKRTKDISINIYYLEEKGNNTHIIVPLEITKIEKTNHIDLMYLREDNENKGHYCWIKDLWKLVGSQMTKDGHRRLLCKMCLNSFDTENKLNDHKHYCGNNKAAKIVLPEPYNKTLEFEKYNNSLRIPFVIYFDFESTLQPIYSCQPNDKESFTKCYQKHIPNNFCYYIKYSNGDYKPPVEYSGPNVAKEFFNCIQNEEIAISEIYDEIVPMETLNAEQLNNYNKSDKCHICERFLSELPPRLEKKLKIYVAAIEYYKQLNDDDNMCLYKSKIEEAIKYKKLNMRKVCDHDHLTGEYRGAAHSICNLTYKNPTFIPIVCHNLSGYDAHLFIKQFGNDNNDITLIPNNEEKYISFSKIIERTKYIKGEEIILKTELRFIDSFKFLSSSLDKLTNNLEKHQFKDLSKYFPEEHLNLVTRKLAYPYECMDCEEKFNETCLPPREKFYSSLTGKNITIEEYENSQKIWEVFKIQNLREFTSLYNKIDVLLLTDIMENFRDISLKKYKLDPLWYYTTPGFAWDSMLRMTKVKLDLLTDIDQILMFESGIRGGLSQCSQRYSKANNKYMGDKFKKKEELIFLQYLDANNLYGWAMSKCLPTGDFKWVNNLNNFDVMGISDVSPKGYILEVDLSYSKELHDLHSDFPLAPEKHFDDEQLPKLLTMLEFSQSPWLKVYIDFNTDLRSKAKNEFEKDYFKLMNNSVYGRTMMNIRNHVDIRLCSNEAKLEKLIVKPNFDRRTIFTENLVAIHMKRTEIFFKQPIYIGMCILDLSKSLMYDFYYNTIKKKYGNRVRLLYTDTDSLILEIKTDDFYQDIKINLDHFDTSDYPKDNIYDLPLVNKKVLDKFKDELNGKIMTEFIGLRSKLYSHRILDSEKEIKKSKGVKKNVVENKICFDDFKNCLLTKKPKYVIQNLFRTKKHDIFTVEQNKKALSVYDDKRFILNNGIDTLAWGHYKTNIDRNDFVNHLNTLIRNQNQKD</sequence>
<dbReference type="InterPro" id="IPR012337">
    <property type="entry name" value="RNaseH-like_sf"/>
</dbReference>
<dbReference type="InterPro" id="IPR036397">
    <property type="entry name" value="RNaseH_sf"/>
</dbReference>
<comment type="caution">
    <text evidence="3">The sequence shown here is derived from an EMBL/GenBank/DDBJ whole genome shotgun (WGS) entry which is preliminary data.</text>
</comment>
<reference evidence="3 4" key="1">
    <citation type="submission" date="2019-08" db="EMBL/GenBank/DDBJ databases">
        <title>The genome of the soybean aphid Biotype 1, its phylome, world population structure and adaptation to the North American continent.</title>
        <authorList>
            <person name="Giordano R."/>
            <person name="Donthu R.K."/>
            <person name="Hernandez A.G."/>
            <person name="Wright C.L."/>
            <person name="Zimin A.V."/>
        </authorList>
    </citation>
    <scope>NUCLEOTIDE SEQUENCE [LARGE SCALE GENOMIC DNA]</scope>
    <source>
        <tissue evidence="3">Whole aphids</tissue>
    </source>
</reference>
<feature type="domain" description="Integrase catalytic" evidence="2">
    <location>
        <begin position="158"/>
        <end position="332"/>
    </location>
</feature>
<dbReference type="GO" id="GO:0000166">
    <property type="term" value="F:nucleotide binding"/>
    <property type="evidence" value="ECO:0007669"/>
    <property type="project" value="InterPro"/>
</dbReference>
<dbReference type="GO" id="GO:0003676">
    <property type="term" value="F:nucleic acid binding"/>
    <property type="evidence" value="ECO:0007669"/>
    <property type="project" value="InterPro"/>
</dbReference>
<keyword evidence="1" id="KW-1133">Transmembrane helix</keyword>